<evidence type="ECO:0000313" key="2">
    <source>
        <dbReference type="EMBL" id="QLQ36212.2"/>
    </source>
</evidence>
<sequence>MPLSARRQRATQPWAASTVDDAARPRPSSPWPPLPDETGVGSRGTGRAGGTGPAAEVGTAHRDLWPALPDEPAPRPATAQRTTWPESRLDREQAGG</sequence>
<dbReference type="Proteomes" id="UP000510844">
    <property type="component" value="Chromosome"/>
</dbReference>
<dbReference type="EMBL" id="CP059322">
    <property type="protein sequence ID" value="QLQ36212.2"/>
    <property type="molecule type" value="Genomic_DNA"/>
</dbReference>
<protein>
    <submittedName>
        <fullName evidence="2">Uncharacterized protein</fullName>
    </submittedName>
</protein>
<dbReference type="AlphaFoldDB" id="A0A7L6B2K8"/>
<dbReference type="RefSeq" id="WP_307755368.1">
    <property type="nucleotide sequence ID" value="NZ_CP059322.2"/>
</dbReference>
<evidence type="ECO:0000313" key="3">
    <source>
        <dbReference type="Proteomes" id="UP000510844"/>
    </source>
</evidence>
<accession>A0A7L6B2K8</accession>
<feature type="compositionally biased region" description="Basic and acidic residues" evidence="1">
    <location>
        <begin position="87"/>
        <end position="96"/>
    </location>
</feature>
<reference evidence="3" key="1">
    <citation type="submission" date="2020-07" db="EMBL/GenBank/DDBJ databases">
        <title>A new Micromonospora strain with potent antibiotic activity isolated from the microbiome of a mid-Atlantic deep-sea sponge.</title>
        <authorList>
            <person name="Back C.R."/>
            <person name="Stennett H.L."/>
            <person name="Williams S.E."/>
            <person name="Wang L."/>
            <person name="Ojeda Gomez J."/>
            <person name="Abdulle O.M."/>
            <person name="Duffy T."/>
            <person name="Hendry K.R."/>
            <person name="Powell D."/>
            <person name="Stach J.E."/>
            <person name="Essex-Lopresti A.E."/>
            <person name="Willis C.L."/>
            <person name="Curnow P."/>
            <person name="Race P.R."/>
        </authorList>
    </citation>
    <scope>NUCLEOTIDE SEQUENCE [LARGE SCALE GENOMIC DNA]</scope>
    <source>
        <strain evidence="3">28ISP2-46</strain>
    </source>
</reference>
<dbReference type="KEGG" id="mfeu:H1D33_23225"/>
<proteinExistence type="predicted"/>
<gene>
    <name evidence="2" type="ORF">H1D33_23225</name>
</gene>
<feature type="compositionally biased region" description="Gly residues" evidence="1">
    <location>
        <begin position="41"/>
        <end position="52"/>
    </location>
</feature>
<keyword evidence="3" id="KW-1185">Reference proteome</keyword>
<reference evidence="2 3" key="2">
    <citation type="journal article" date="2021" name="Mar. Drugs">
        <title>A New Micromonospora Strain with Antibiotic Activity Isolated from the Microbiome of a Mid-Atlantic Deep-Sea Sponge.</title>
        <authorList>
            <person name="Back C.R."/>
            <person name="Stennett H.L."/>
            <person name="Williams S.E."/>
            <person name="Wang L."/>
            <person name="Ojeda Gomez J."/>
            <person name="Abdulle O.M."/>
            <person name="Duffy T."/>
            <person name="Neal C."/>
            <person name="Mantell J."/>
            <person name="Jepson M.A."/>
            <person name="Hendry K.R."/>
            <person name="Powell D."/>
            <person name="Stach J.E.M."/>
            <person name="Essex-Lopresti A.E."/>
            <person name="Willis C.L."/>
            <person name="Curnow P."/>
            <person name="Race P.R."/>
        </authorList>
    </citation>
    <scope>NUCLEOTIDE SEQUENCE [LARGE SCALE GENOMIC DNA]</scope>
    <source>
        <strain evidence="2 3">28ISP2-46</strain>
    </source>
</reference>
<feature type="region of interest" description="Disordered" evidence="1">
    <location>
        <begin position="1"/>
        <end position="96"/>
    </location>
</feature>
<evidence type="ECO:0000256" key="1">
    <source>
        <dbReference type="SAM" id="MobiDB-lite"/>
    </source>
</evidence>
<organism evidence="2 3">
    <name type="scientific">Micromonospora robiginosa</name>
    <dbReference type="NCBI Taxonomy" id="2749844"/>
    <lineage>
        <taxon>Bacteria</taxon>
        <taxon>Bacillati</taxon>
        <taxon>Actinomycetota</taxon>
        <taxon>Actinomycetes</taxon>
        <taxon>Micromonosporales</taxon>
        <taxon>Micromonosporaceae</taxon>
        <taxon>Micromonospora</taxon>
    </lineage>
</organism>
<name>A0A7L6B2K8_9ACTN</name>